<name>A0A2U8GL33_9RHOO</name>
<dbReference type="SUPFAM" id="SSF54001">
    <property type="entry name" value="Cysteine proteinases"/>
    <property type="match status" value="1"/>
</dbReference>
<dbReference type="Gene3D" id="3.10.620.30">
    <property type="match status" value="1"/>
</dbReference>
<dbReference type="SMART" id="SM00460">
    <property type="entry name" value="TGc"/>
    <property type="match status" value="1"/>
</dbReference>
<reference evidence="2 3" key="1">
    <citation type="submission" date="2017-06" db="EMBL/GenBank/DDBJ databases">
        <title>Azoarcus.</title>
        <authorList>
            <person name="Woo J.-H."/>
            <person name="Kim H.-S."/>
        </authorList>
    </citation>
    <scope>NUCLEOTIDE SEQUENCE [LARGE SCALE GENOMIC DNA]</scope>
    <source>
        <strain evidence="2 3">TSPY31</strain>
    </source>
</reference>
<dbReference type="RefSeq" id="WP_108947856.1">
    <property type="nucleotide sequence ID" value="NZ_CP022187.1"/>
</dbReference>
<feature type="domain" description="Transglutaminase-like" evidence="1">
    <location>
        <begin position="173"/>
        <end position="242"/>
    </location>
</feature>
<dbReference type="Pfam" id="PF01841">
    <property type="entry name" value="Transglut_core"/>
    <property type="match status" value="1"/>
</dbReference>
<dbReference type="EMBL" id="CP022187">
    <property type="protein sequence ID" value="AWI74148.1"/>
    <property type="molecule type" value="Genomic_DNA"/>
</dbReference>
<accession>A0A2U8GL33</accession>
<dbReference type="PANTHER" id="PTHR33490:SF1">
    <property type="entry name" value="SLL1233 PROTEIN"/>
    <property type="match status" value="1"/>
</dbReference>
<protein>
    <submittedName>
        <fullName evidence="2">Transglutaminase</fullName>
    </submittedName>
</protein>
<evidence type="ECO:0000313" key="3">
    <source>
        <dbReference type="Proteomes" id="UP000244930"/>
    </source>
</evidence>
<proteinExistence type="predicted"/>
<evidence type="ECO:0000313" key="2">
    <source>
        <dbReference type="EMBL" id="AWI74148.1"/>
    </source>
</evidence>
<evidence type="ECO:0000259" key="1">
    <source>
        <dbReference type="SMART" id="SM00460"/>
    </source>
</evidence>
<dbReference type="Pfam" id="PF08379">
    <property type="entry name" value="Bact_transglu_N"/>
    <property type="match status" value="1"/>
</dbReference>
<sequence>MTQIRISHTTVYHYRTAVSLNPHRLMLRPRESRELQLMSHTLKVSPNATITWAHDVSGNAVATASFSGMTDTLQIESNIELNLTGNPWPIFNIAATAINFPFFYSNDDRADLGALAIQQYLDPMGRLQKWARSFVRGPAPDTLELLKAISHGVSEALQYEVRESEGTQTPNESLDRGRGSCRDFAVLFAEAVRSLDMGARIVSGYLYDPQSTATGSSGSGSTHAWAEVYVPGAGWINFDPTNRSIGGFNLVPVAVARDIRQLMPVSGSYLGAPDAFAGMEVEVRVN</sequence>
<dbReference type="PANTHER" id="PTHR33490">
    <property type="entry name" value="BLR5614 PROTEIN-RELATED"/>
    <property type="match status" value="1"/>
</dbReference>
<keyword evidence="3" id="KW-1185">Reference proteome</keyword>
<dbReference type="Proteomes" id="UP000244930">
    <property type="component" value="Chromosome"/>
</dbReference>
<organism evidence="2 3">
    <name type="scientific">Parazoarcus communis</name>
    <dbReference type="NCBI Taxonomy" id="41977"/>
    <lineage>
        <taxon>Bacteria</taxon>
        <taxon>Pseudomonadati</taxon>
        <taxon>Pseudomonadota</taxon>
        <taxon>Betaproteobacteria</taxon>
        <taxon>Rhodocyclales</taxon>
        <taxon>Zoogloeaceae</taxon>
        <taxon>Parazoarcus</taxon>
    </lineage>
</organism>
<dbReference type="InterPro" id="IPR002931">
    <property type="entry name" value="Transglutaminase-like"/>
</dbReference>
<dbReference type="AlphaFoldDB" id="A0A2U8GL33"/>
<dbReference type="InterPro" id="IPR038765">
    <property type="entry name" value="Papain-like_cys_pep_sf"/>
</dbReference>
<gene>
    <name evidence="2" type="ORF">CEW83_02015</name>
</gene>
<dbReference type="InterPro" id="IPR013589">
    <property type="entry name" value="Bac_transglu_N"/>
</dbReference>
<dbReference type="KEGG" id="acom:CEW83_02015"/>